<evidence type="ECO:0000313" key="11">
    <source>
        <dbReference type="EMBL" id="GGI07269.1"/>
    </source>
</evidence>
<feature type="domain" description="ArsA HSP20-like" evidence="10">
    <location>
        <begin position="332"/>
        <end position="390"/>
    </location>
</feature>
<dbReference type="EC" id="7.3.2.7" evidence="8"/>
<proteinExistence type="inferred from homology"/>
<keyword evidence="2" id="KW-0547">Nucleotide-binding</keyword>
<keyword evidence="12" id="KW-1185">Reference proteome</keyword>
<evidence type="ECO:0000313" key="12">
    <source>
        <dbReference type="Proteomes" id="UP000650511"/>
    </source>
</evidence>
<evidence type="ECO:0000256" key="5">
    <source>
        <dbReference type="ARBA" id="ARBA00022967"/>
    </source>
</evidence>
<evidence type="ECO:0000256" key="1">
    <source>
        <dbReference type="ARBA" id="ARBA00011040"/>
    </source>
</evidence>
<dbReference type="InterPro" id="IPR040612">
    <property type="entry name" value="ArsA_HSP20-like"/>
</dbReference>
<evidence type="ECO:0000259" key="9">
    <source>
        <dbReference type="Pfam" id="PF02374"/>
    </source>
</evidence>
<dbReference type="PANTHER" id="PTHR10803:SF3">
    <property type="entry name" value="ATPASE GET3"/>
    <property type="match status" value="1"/>
</dbReference>
<keyword evidence="4" id="KW-0059">Arsenical resistance</keyword>
<evidence type="ECO:0000256" key="8">
    <source>
        <dbReference type="ARBA" id="ARBA00066752"/>
    </source>
</evidence>
<protein>
    <recommendedName>
        <fullName evidence="8">arsenite-transporting ATPase</fullName>
        <ecNumber evidence="8">7.3.2.7</ecNumber>
    </recommendedName>
</protein>
<dbReference type="PANTHER" id="PTHR10803">
    <property type="entry name" value="ARSENICAL PUMP-DRIVING ATPASE ARSENITE-TRANSLOCATING ATPASE"/>
    <property type="match status" value="1"/>
</dbReference>
<dbReference type="InterPro" id="IPR016300">
    <property type="entry name" value="ATPase_ArsA/GET3"/>
</dbReference>
<dbReference type="InterPro" id="IPR027417">
    <property type="entry name" value="P-loop_NTPase"/>
</dbReference>
<dbReference type="AlphaFoldDB" id="A0A8J3AFY2"/>
<evidence type="ECO:0000256" key="7">
    <source>
        <dbReference type="ARBA" id="ARBA00059736"/>
    </source>
</evidence>
<organism evidence="11 12">
    <name type="scientific">Egicoccus halophilus</name>
    <dbReference type="NCBI Taxonomy" id="1670830"/>
    <lineage>
        <taxon>Bacteria</taxon>
        <taxon>Bacillati</taxon>
        <taxon>Actinomycetota</taxon>
        <taxon>Nitriliruptoria</taxon>
        <taxon>Egicoccales</taxon>
        <taxon>Egicoccaceae</taxon>
        <taxon>Egicoccus</taxon>
    </lineage>
</organism>
<accession>A0A8J3AFY2</accession>
<evidence type="ECO:0000256" key="2">
    <source>
        <dbReference type="ARBA" id="ARBA00022741"/>
    </source>
</evidence>
<reference evidence="11" key="1">
    <citation type="journal article" date="2014" name="Int. J. Syst. Evol. Microbiol.">
        <title>Complete genome sequence of Corynebacterium casei LMG S-19264T (=DSM 44701T), isolated from a smear-ripened cheese.</title>
        <authorList>
            <consortium name="US DOE Joint Genome Institute (JGI-PGF)"/>
            <person name="Walter F."/>
            <person name="Albersmeier A."/>
            <person name="Kalinowski J."/>
            <person name="Ruckert C."/>
        </authorList>
    </citation>
    <scope>NUCLEOTIDE SEQUENCE</scope>
    <source>
        <strain evidence="11">CGMCC 1.14988</strain>
    </source>
</reference>
<dbReference type="FunFam" id="3.40.50.300:FF:001801">
    <property type="entry name" value="Putative arsenical pump-driving ATPase"/>
    <property type="match status" value="1"/>
</dbReference>
<dbReference type="Pfam" id="PF17886">
    <property type="entry name" value="ArsA_HSP20"/>
    <property type="match status" value="1"/>
</dbReference>
<dbReference type="GO" id="GO:0015446">
    <property type="term" value="F:ATPase-coupled arsenite transmembrane transporter activity"/>
    <property type="evidence" value="ECO:0007669"/>
    <property type="project" value="UniProtKB-EC"/>
</dbReference>
<dbReference type="Gene3D" id="3.40.50.300">
    <property type="entry name" value="P-loop containing nucleotide triphosphate hydrolases"/>
    <property type="match status" value="1"/>
</dbReference>
<dbReference type="Pfam" id="PF02374">
    <property type="entry name" value="ArsA_ATPase"/>
    <property type="match status" value="1"/>
</dbReference>
<dbReference type="InterPro" id="IPR025723">
    <property type="entry name" value="ArsA/GET3_ATPase-like"/>
</dbReference>
<dbReference type="EMBL" id="BMHA01000008">
    <property type="protein sequence ID" value="GGI07269.1"/>
    <property type="molecule type" value="Genomic_DNA"/>
</dbReference>
<dbReference type="SUPFAM" id="SSF52540">
    <property type="entry name" value="P-loop containing nucleoside triphosphate hydrolases"/>
    <property type="match status" value="1"/>
</dbReference>
<comment type="similarity">
    <text evidence="1">Belongs to the arsA ATPase family.</text>
</comment>
<evidence type="ECO:0000256" key="3">
    <source>
        <dbReference type="ARBA" id="ARBA00022840"/>
    </source>
</evidence>
<dbReference type="InterPro" id="IPR008978">
    <property type="entry name" value="HSP20-like_chaperone"/>
</dbReference>
<name>A0A8J3AFY2_9ACTN</name>
<gene>
    <name evidence="11" type="ORF">GCM10011354_23240</name>
</gene>
<keyword evidence="5" id="KW-1278">Translocase</keyword>
<evidence type="ECO:0000256" key="4">
    <source>
        <dbReference type="ARBA" id="ARBA00022849"/>
    </source>
</evidence>
<dbReference type="Gene3D" id="2.60.40.790">
    <property type="match status" value="1"/>
</dbReference>
<keyword evidence="3" id="KW-0067">ATP-binding</keyword>
<comment type="catalytic activity">
    <reaction evidence="6">
        <text>arsenite(in) + ATP + H2O = arsenite(out) + ADP + phosphate + H(+)</text>
        <dbReference type="Rhea" id="RHEA:11348"/>
        <dbReference type="ChEBI" id="CHEBI:15377"/>
        <dbReference type="ChEBI" id="CHEBI:15378"/>
        <dbReference type="ChEBI" id="CHEBI:29242"/>
        <dbReference type="ChEBI" id="CHEBI:30616"/>
        <dbReference type="ChEBI" id="CHEBI:43474"/>
        <dbReference type="ChEBI" id="CHEBI:456216"/>
        <dbReference type="EC" id="7.3.2.7"/>
    </reaction>
</comment>
<feature type="domain" description="ArsA/GET3 Anion-transporting ATPase-like" evidence="9">
    <location>
        <begin position="2"/>
        <end position="307"/>
    </location>
</feature>
<dbReference type="NCBIfam" id="TIGR00345">
    <property type="entry name" value="GET3_arsA_TRC40"/>
    <property type="match status" value="1"/>
</dbReference>
<dbReference type="Proteomes" id="UP000650511">
    <property type="component" value="Unassembled WGS sequence"/>
</dbReference>
<dbReference type="GO" id="GO:0005524">
    <property type="term" value="F:ATP binding"/>
    <property type="evidence" value="ECO:0007669"/>
    <property type="project" value="UniProtKB-KW"/>
</dbReference>
<evidence type="ECO:0000259" key="10">
    <source>
        <dbReference type="Pfam" id="PF17886"/>
    </source>
</evidence>
<dbReference type="GO" id="GO:0016887">
    <property type="term" value="F:ATP hydrolysis activity"/>
    <property type="evidence" value="ECO:0007669"/>
    <property type="project" value="InterPro"/>
</dbReference>
<sequence>MLLFTGKGGVGKTSVAAATAVHAAAAGARVLVTSTDPAHSLADALAQPLDDRPRAVDVPGAPGRLTGLQIDAQARLEHHWSDVRDYLVSLLGWGGMGAVAAEELILLPGIDELFALIDLEQQVASGEYDLVVVDCAPTAETLRLLALPDALGWYVERIAGPGRRMARALGPLVRGAGLGALPMPDEPVFAAVERIQDQLARVHTLLQDPARAAIRLVCTPERLSVAETERTATSLSLFGYGVDALVVNRVLPDEVTDPYLARWKDRHAAQLAELRTSFAPTPVLRAPLLDDEVIGVDGLRRLADALYADADATGWREPVRPVTVERTAEGHLLRIALPFATRGELDLHRRGSDLHVRVAGVRRTVALPGSLRRDRVAGAALADGWLEVRFRPQAAGVEVGS</sequence>
<dbReference type="CDD" id="cd02035">
    <property type="entry name" value="ArsA"/>
    <property type="match status" value="1"/>
</dbReference>
<comment type="function">
    <text evidence="7">Anion-transporting ATPase. Catalyzes the extrusion of arsenite.</text>
</comment>
<dbReference type="RefSeq" id="WP_205745206.1">
    <property type="nucleotide sequence ID" value="NZ_BMHA01000008.1"/>
</dbReference>
<reference evidence="11" key="2">
    <citation type="submission" date="2020-09" db="EMBL/GenBank/DDBJ databases">
        <authorList>
            <person name="Sun Q."/>
            <person name="Zhou Y."/>
        </authorList>
    </citation>
    <scope>NUCLEOTIDE SEQUENCE</scope>
    <source>
        <strain evidence="11">CGMCC 1.14988</strain>
    </source>
</reference>
<comment type="caution">
    <text evidence="11">The sequence shown here is derived from an EMBL/GenBank/DDBJ whole genome shotgun (WGS) entry which is preliminary data.</text>
</comment>
<evidence type="ECO:0000256" key="6">
    <source>
        <dbReference type="ARBA" id="ARBA00052296"/>
    </source>
</evidence>